<keyword evidence="3" id="KW-1185">Reference proteome</keyword>
<gene>
    <name evidence="2" type="ORF">B2J93_1398</name>
</gene>
<dbReference type="Proteomes" id="UP000242519">
    <property type="component" value="Unassembled WGS sequence"/>
</dbReference>
<accession>A0A218Z8Z6</accession>
<dbReference type="AlphaFoldDB" id="A0A218Z8Z6"/>
<sequence>MTRSPQPRPSTSHSPPVSPPTTPAGSRTSYVPPRTFPTTSNHGGGSRPSAAIKLPPSGSTQALTNTSLRTFPPACLPPSAEATRSPTYSRASQPTTPPYLLIRVSFTSSFNACGSSLPGP</sequence>
<feature type="compositionally biased region" description="Polar residues" evidence="1">
    <location>
        <begin position="82"/>
        <end position="94"/>
    </location>
</feature>
<feature type="region of interest" description="Disordered" evidence="1">
    <location>
        <begin position="1"/>
        <end position="95"/>
    </location>
</feature>
<name>A0A218Z8Z6_9HELO</name>
<evidence type="ECO:0000256" key="1">
    <source>
        <dbReference type="SAM" id="MobiDB-lite"/>
    </source>
</evidence>
<dbReference type="InParanoid" id="A0A218Z8Z6"/>
<reference evidence="2 3" key="1">
    <citation type="submission" date="2017-04" db="EMBL/GenBank/DDBJ databases">
        <title>Draft genome sequence of Marssonina coronaria NL1: causal agent of apple blotch.</title>
        <authorList>
            <person name="Cheng Q."/>
        </authorList>
    </citation>
    <scope>NUCLEOTIDE SEQUENCE [LARGE SCALE GENOMIC DNA]</scope>
    <source>
        <strain evidence="2 3">NL1</strain>
    </source>
</reference>
<dbReference type="EMBL" id="MZNU01000102">
    <property type="protein sequence ID" value="OWP04539.1"/>
    <property type="molecule type" value="Genomic_DNA"/>
</dbReference>
<feature type="compositionally biased region" description="Polar residues" evidence="1">
    <location>
        <begin position="57"/>
        <end position="69"/>
    </location>
</feature>
<comment type="caution">
    <text evidence="2">The sequence shown here is derived from an EMBL/GenBank/DDBJ whole genome shotgun (WGS) entry which is preliminary data.</text>
</comment>
<proteinExistence type="predicted"/>
<evidence type="ECO:0000313" key="2">
    <source>
        <dbReference type="EMBL" id="OWP04539.1"/>
    </source>
</evidence>
<evidence type="ECO:0000313" key="3">
    <source>
        <dbReference type="Proteomes" id="UP000242519"/>
    </source>
</evidence>
<organism evidence="2 3">
    <name type="scientific">Diplocarpon coronariae</name>
    <dbReference type="NCBI Taxonomy" id="2795749"/>
    <lineage>
        <taxon>Eukaryota</taxon>
        <taxon>Fungi</taxon>
        <taxon>Dikarya</taxon>
        <taxon>Ascomycota</taxon>
        <taxon>Pezizomycotina</taxon>
        <taxon>Leotiomycetes</taxon>
        <taxon>Helotiales</taxon>
        <taxon>Drepanopezizaceae</taxon>
        <taxon>Diplocarpon</taxon>
    </lineage>
</organism>
<protein>
    <submittedName>
        <fullName evidence="2">Uncharacterized protein</fullName>
    </submittedName>
</protein>